<evidence type="ECO:0000313" key="1">
    <source>
        <dbReference type="EMBL" id="MBF9223133.1"/>
    </source>
</evidence>
<organism evidence="1 2">
    <name type="scientific">Hymenobacter ruricola</name>
    <dbReference type="NCBI Taxonomy" id="2791023"/>
    <lineage>
        <taxon>Bacteria</taxon>
        <taxon>Pseudomonadati</taxon>
        <taxon>Bacteroidota</taxon>
        <taxon>Cytophagia</taxon>
        <taxon>Cytophagales</taxon>
        <taxon>Hymenobacteraceae</taxon>
        <taxon>Hymenobacter</taxon>
    </lineage>
</organism>
<gene>
    <name evidence="1" type="ORF">I2H31_18665</name>
</gene>
<comment type="caution">
    <text evidence="1">The sequence shown here is derived from an EMBL/GenBank/DDBJ whole genome shotgun (WGS) entry which is preliminary data.</text>
</comment>
<accession>A0ABS0I842</accession>
<dbReference type="Proteomes" id="UP000618931">
    <property type="component" value="Unassembled WGS sequence"/>
</dbReference>
<protein>
    <submittedName>
        <fullName evidence="1">Uncharacterized protein</fullName>
    </submittedName>
</protein>
<name>A0ABS0I842_9BACT</name>
<reference evidence="1 2" key="1">
    <citation type="submission" date="2020-11" db="EMBL/GenBank/DDBJ databases">
        <authorList>
            <person name="Kim M.K."/>
        </authorList>
    </citation>
    <scope>NUCLEOTIDE SEQUENCE [LARGE SCALE GENOMIC DNA]</scope>
    <source>
        <strain evidence="1 2">BT662</strain>
    </source>
</reference>
<keyword evidence="2" id="KW-1185">Reference proteome</keyword>
<dbReference type="EMBL" id="JADQDM010000012">
    <property type="protein sequence ID" value="MBF9223133.1"/>
    <property type="molecule type" value="Genomic_DNA"/>
</dbReference>
<sequence length="75" mass="8934">MKFTLEIPDQKQEFIRELLQAFSYVKLTPETKPAKKGKQDTTEYLMSTRTNRERLLAAMEEIERGETTVREWPQQ</sequence>
<dbReference type="Gene3D" id="6.10.250.330">
    <property type="match status" value="1"/>
</dbReference>
<evidence type="ECO:0000313" key="2">
    <source>
        <dbReference type="Proteomes" id="UP000618931"/>
    </source>
</evidence>
<dbReference type="RefSeq" id="WP_196294579.1">
    <property type="nucleotide sequence ID" value="NZ_JADQDM010000012.1"/>
</dbReference>
<proteinExistence type="predicted"/>